<evidence type="ECO:0000259" key="2">
    <source>
        <dbReference type="Pfam" id="PF01261"/>
    </source>
</evidence>
<feature type="region of interest" description="Disordered" evidence="1">
    <location>
        <begin position="1"/>
        <end position="38"/>
    </location>
</feature>
<accession>A0ABW3QGY4</accession>
<name>A0ABW3QGY4_9PSEU</name>
<keyword evidence="3" id="KW-0413">Isomerase</keyword>
<dbReference type="Gene3D" id="3.20.20.150">
    <property type="entry name" value="Divalent-metal-dependent TIM barrel enzymes"/>
    <property type="match status" value="1"/>
</dbReference>
<protein>
    <submittedName>
        <fullName evidence="3">Sugar phosphate isomerase/epimerase family protein</fullName>
    </submittedName>
</protein>
<dbReference type="InterPro" id="IPR036237">
    <property type="entry name" value="Xyl_isomerase-like_sf"/>
</dbReference>
<evidence type="ECO:0000313" key="3">
    <source>
        <dbReference type="EMBL" id="MFD1146202.1"/>
    </source>
</evidence>
<sequence length="311" mass="32634">MPADRTPTDPVPTDLATAGTAPTDPAPADGVPTEGVLTDGVPEPVLAGITDEAAPDLAGQLAVLAELGWSHVELRTVDGRAVAHLDDAEFAGLAKTLAAHDVRAVCLASRIGGWARPVNAPFEHDLAELDVLLRRCAELGTRYVRIMSYPNAGLSERRWRDRVVARVSLLAERAGTAGVVLLHENCSGWAGTSAERALELLAAVDNPALRLLFDTGNGVAHGYDGHAMLREVVSHVEHVHVKDAVGDRFVPPGAGHARVADCVELLRAHGYRGAWSLEPHVSLLPHESGALAPDAAAAFVAAGRAMAGLVR</sequence>
<dbReference type="Pfam" id="PF01261">
    <property type="entry name" value="AP_endonuc_2"/>
    <property type="match status" value="1"/>
</dbReference>
<evidence type="ECO:0000256" key="1">
    <source>
        <dbReference type="SAM" id="MobiDB-lite"/>
    </source>
</evidence>
<dbReference type="InterPro" id="IPR050312">
    <property type="entry name" value="IolE/XylAMocC-like"/>
</dbReference>
<dbReference type="PANTHER" id="PTHR12110">
    <property type="entry name" value="HYDROXYPYRUVATE ISOMERASE"/>
    <property type="match status" value="1"/>
</dbReference>
<dbReference type="InterPro" id="IPR013022">
    <property type="entry name" value="Xyl_isomerase-like_TIM-brl"/>
</dbReference>
<reference evidence="4" key="1">
    <citation type="journal article" date="2019" name="Int. J. Syst. Evol. Microbiol.">
        <title>The Global Catalogue of Microorganisms (GCM) 10K type strain sequencing project: providing services to taxonomists for standard genome sequencing and annotation.</title>
        <authorList>
            <consortium name="The Broad Institute Genomics Platform"/>
            <consortium name="The Broad Institute Genome Sequencing Center for Infectious Disease"/>
            <person name="Wu L."/>
            <person name="Ma J."/>
        </authorList>
    </citation>
    <scope>NUCLEOTIDE SEQUENCE [LARGE SCALE GENOMIC DNA]</scope>
    <source>
        <strain evidence="4">CCUG 60214</strain>
    </source>
</reference>
<gene>
    <name evidence="3" type="ORF">ACFQ3T_03605</name>
</gene>
<feature type="domain" description="Xylose isomerase-like TIM barrel" evidence="2">
    <location>
        <begin position="62"/>
        <end position="282"/>
    </location>
</feature>
<dbReference type="GO" id="GO:0016853">
    <property type="term" value="F:isomerase activity"/>
    <property type="evidence" value="ECO:0007669"/>
    <property type="project" value="UniProtKB-KW"/>
</dbReference>
<dbReference type="EMBL" id="JBHTLK010000008">
    <property type="protein sequence ID" value="MFD1146202.1"/>
    <property type="molecule type" value="Genomic_DNA"/>
</dbReference>
<comment type="caution">
    <text evidence="3">The sequence shown here is derived from an EMBL/GenBank/DDBJ whole genome shotgun (WGS) entry which is preliminary data.</text>
</comment>
<dbReference type="SUPFAM" id="SSF51658">
    <property type="entry name" value="Xylose isomerase-like"/>
    <property type="match status" value="1"/>
</dbReference>
<keyword evidence="4" id="KW-1185">Reference proteome</keyword>
<organism evidence="3 4">
    <name type="scientific">Saccharothrix hoggarensis</name>
    <dbReference type="NCBI Taxonomy" id="913853"/>
    <lineage>
        <taxon>Bacteria</taxon>
        <taxon>Bacillati</taxon>
        <taxon>Actinomycetota</taxon>
        <taxon>Actinomycetes</taxon>
        <taxon>Pseudonocardiales</taxon>
        <taxon>Pseudonocardiaceae</taxon>
        <taxon>Saccharothrix</taxon>
    </lineage>
</organism>
<feature type="compositionally biased region" description="Low complexity" evidence="1">
    <location>
        <begin position="12"/>
        <end position="33"/>
    </location>
</feature>
<evidence type="ECO:0000313" key="4">
    <source>
        <dbReference type="Proteomes" id="UP001597168"/>
    </source>
</evidence>
<dbReference type="Proteomes" id="UP001597168">
    <property type="component" value="Unassembled WGS sequence"/>
</dbReference>
<dbReference type="RefSeq" id="WP_380719699.1">
    <property type="nucleotide sequence ID" value="NZ_JBHTLK010000008.1"/>
</dbReference>
<dbReference type="PANTHER" id="PTHR12110:SF21">
    <property type="entry name" value="XYLOSE ISOMERASE-LIKE TIM BARREL DOMAIN-CONTAINING PROTEIN"/>
    <property type="match status" value="1"/>
</dbReference>
<proteinExistence type="predicted"/>